<evidence type="ECO:0000313" key="8">
    <source>
        <dbReference type="EMBL" id="CAI9773160.1"/>
    </source>
</evidence>
<dbReference type="HAMAP" id="MF_00198">
    <property type="entry name" value="Spermidine_synth"/>
    <property type="match status" value="1"/>
</dbReference>
<organism evidence="8 9">
    <name type="scientific">Fraxinus pennsylvanica</name>
    <dbReference type="NCBI Taxonomy" id="56036"/>
    <lineage>
        <taxon>Eukaryota</taxon>
        <taxon>Viridiplantae</taxon>
        <taxon>Streptophyta</taxon>
        <taxon>Embryophyta</taxon>
        <taxon>Tracheophyta</taxon>
        <taxon>Spermatophyta</taxon>
        <taxon>Magnoliopsida</taxon>
        <taxon>eudicotyledons</taxon>
        <taxon>Gunneridae</taxon>
        <taxon>Pentapetalae</taxon>
        <taxon>asterids</taxon>
        <taxon>lamiids</taxon>
        <taxon>Lamiales</taxon>
        <taxon>Oleaceae</taxon>
        <taxon>Oleeae</taxon>
        <taxon>Fraxinus</taxon>
    </lineage>
</organism>
<keyword evidence="3 6" id="KW-0620">Polyamine biosynthesis</keyword>
<dbReference type="Gene3D" id="3.40.50.150">
    <property type="entry name" value="Vaccinia Virus protein VP39"/>
    <property type="match status" value="2"/>
</dbReference>
<dbReference type="Pfam" id="PF17284">
    <property type="entry name" value="Spermine_synt_N"/>
    <property type="match status" value="1"/>
</dbReference>
<evidence type="ECO:0000256" key="6">
    <source>
        <dbReference type="PROSITE-ProRule" id="PRU00354"/>
    </source>
</evidence>
<dbReference type="PROSITE" id="PS51006">
    <property type="entry name" value="PABS_2"/>
    <property type="match status" value="1"/>
</dbReference>
<dbReference type="InterPro" id="IPR001045">
    <property type="entry name" value="Spermi_synthase"/>
</dbReference>
<evidence type="ECO:0000259" key="7">
    <source>
        <dbReference type="PROSITE" id="PS51006"/>
    </source>
</evidence>
<dbReference type="InterPro" id="IPR037163">
    <property type="entry name" value="Spermidine_synt_N_sf"/>
</dbReference>
<dbReference type="GO" id="GO:0006596">
    <property type="term" value="P:polyamine biosynthetic process"/>
    <property type="evidence" value="ECO:0007669"/>
    <property type="project" value="UniProtKB-UniRule"/>
</dbReference>
<evidence type="ECO:0000256" key="1">
    <source>
        <dbReference type="ARBA" id="ARBA00007867"/>
    </source>
</evidence>
<comment type="caution">
    <text evidence="6">Lacks conserved residue(s) required for the propagation of feature annotation.</text>
</comment>
<dbReference type="InterPro" id="IPR030374">
    <property type="entry name" value="PABS"/>
</dbReference>
<comment type="catalytic activity">
    <reaction evidence="4">
        <text>S-adenosyl 3-(methylsulfanyl)propylamine + spermidine = thermospermine + S-methyl-5'-thioadenosine + H(+)</text>
        <dbReference type="Rhea" id="RHEA:30515"/>
        <dbReference type="ChEBI" id="CHEBI:15378"/>
        <dbReference type="ChEBI" id="CHEBI:17509"/>
        <dbReference type="ChEBI" id="CHEBI:57443"/>
        <dbReference type="ChEBI" id="CHEBI:57834"/>
        <dbReference type="ChEBI" id="CHEBI:59903"/>
        <dbReference type="EC" id="2.5.1.79"/>
    </reaction>
</comment>
<protein>
    <recommendedName>
        <fullName evidence="5">thermospermine synthase</fullName>
        <ecNumber evidence="5">2.5.1.79</ecNumber>
    </recommendedName>
</protein>
<dbReference type="EMBL" id="OU503047">
    <property type="protein sequence ID" value="CAI9773160.1"/>
    <property type="molecule type" value="Genomic_DNA"/>
</dbReference>
<dbReference type="CDD" id="cd02440">
    <property type="entry name" value="AdoMet_MTases"/>
    <property type="match status" value="1"/>
</dbReference>
<sequence length="382" mass="42066">MGEAVEFFHCNGFSKANQIIIEENGSDDSWFEEEIDVDLKWSFALNKVLHKGTSEYQDIALLDTKRFGKVLVIDGKMQSAEVDEFIYHECLIHPSLLCHPNPKSVFIMGGGEGSAAREALRHKSINKVVMCDIDQEVVDFCRKHLTANHEAFRNAKLDLVINDAKAELEMREEKFDIIAGPAGVFSHKEVFSSIYNTIVHVFKYVLAYTAHVPSFADTWGWVMASDQPLCIEAGKIDKKIAERIDGELLYLNGATFVSSTILNKTVAKTLKNESHVYTEDDARFIHGDTERGSHAPLCQGGQLCEKEETVTSTIPKGEEEGFGVSRKIEEGSKPLPKDGVEMMLPSVIIGGCSGKNGTTVGGTTVEVGGGEERCGATEREGK</sequence>
<evidence type="ECO:0000256" key="3">
    <source>
        <dbReference type="ARBA" id="ARBA00023115"/>
    </source>
</evidence>
<dbReference type="AlphaFoldDB" id="A0AAD1ZTY0"/>
<gene>
    <name evidence="8" type="ORF">FPE_LOCUS20590</name>
</gene>
<dbReference type="PANTHER" id="PTHR43317:SF1">
    <property type="entry name" value="THERMOSPERMINE SYNTHASE ACAULIS5"/>
    <property type="match status" value="1"/>
</dbReference>
<proteinExistence type="inferred from homology"/>
<evidence type="ECO:0000256" key="5">
    <source>
        <dbReference type="ARBA" id="ARBA00049721"/>
    </source>
</evidence>
<evidence type="ECO:0000313" key="9">
    <source>
        <dbReference type="Proteomes" id="UP000834106"/>
    </source>
</evidence>
<dbReference type="PANTHER" id="PTHR43317">
    <property type="entry name" value="THERMOSPERMINE SYNTHASE ACAULIS5"/>
    <property type="match status" value="1"/>
</dbReference>
<feature type="domain" description="PABS" evidence="7">
    <location>
        <begin position="28"/>
        <end position="178"/>
    </location>
</feature>
<dbReference type="Gene3D" id="2.30.140.10">
    <property type="entry name" value="Spermidine synthase, tetramerisation domain"/>
    <property type="match status" value="1"/>
</dbReference>
<dbReference type="Proteomes" id="UP000834106">
    <property type="component" value="Chromosome 12"/>
</dbReference>
<dbReference type="SUPFAM" id="SSF53335">
    <property type="entry name" value="S-adenosyl-L-methionine-dependent methyltransferases"/>
    <property type="match status" value="1"/>
</dbReference>
<dbReference type="Pfam" id="PF01564">
    <property type="entry name" value="Spermine_synth"/>
    <property type="match status" value="1"/>
</dbReference>
<dbReference type="GO" id="GO:0010487">
    <property type="term" value="F:thermospermine synthase activity"/>
    <property type="evidence" value="ECO:0007669"/>
    <property type="project" value="UniProtKB-EC"/>
</dbReference>
<keyword evidence="9" id="KW-1185">Reference proteome</keyword>
<comment type="similarity">
    <text evidence="1">Belongs to the spermidine/spermine synthase family.</text>
</comment>
<name>A0AAD1ZTY0_9LAMI</name>
<keyword evidence="2 6" id="KW-0808">Transferase</keyword>
<dbReference type="InterPro" id="IPR029063">
    <property type="entry name" value="SAM-dependent_MTases_sf"/>
</dbReference>
<dbReference type="InterPro" id="IPR035246">
    <property type="entry name" value="Spermidine_synt_N"/>
</dbReference>
<dbReference type="EC" id="2.5.1.79" evidence="5"/>
<reference evidence="8" key="1">
    <citation type="submission" date="2023-05" db="EMBL/GenBank/DDBJ databases">
        <authorList>
            <person name="Huff M."/>
        </authorList>
    </citation>
    <scope>NUCLEOTIDE SEQUENCE</scope>
</reference>
<accession>A0AAD1ZTY0</accession>
<evidence type="ECO:0000256" key="4">
    <source>
        <dbReference type="ARBA" id="ARBA00048874"/>
    </source>
</evidence>
<evidence type="ECO:0000256" key="2">
    <source>
        <dbReference type="ARBA" id="ARBA00022679"/>
    </source>
</evidence>